<dbReference type="EMBL" id="VLLL01000009">
    <property type="protein sequence ID" value="TWJ07986.1"/>
    <property type="molecule type" value="Genomic_DNA"/>
</dbReference>
<dbReference type="Gene3D" id="2.10.109.10">
    <property type="entry name" value="Umud Fragment, subunit A"/>
    <property type="match status" value="1"/>
</dbReference>
<organism evidence="5 6">
    <name type="scientific">Stackebrandtia albiflava</name>
    <dbReference type="NCBI Taxonomy" id="406432"/>
    <lineage>
        <taxon>Bacteria</taxon>
        <taxon>Bacillati</taxon>
        <taxon>Actinomycetota</taxon>
        <taxon>Actinomycetes</taxon>
        <taxon>Glycomycetales</taxon>
        <taxon>Glycomycetaceae</taxon>
        <taxon>Stackebrandtia</taxon>
    </lineage>
</organism>
<evidence type="ECO:0000256" key="3">
    <source>
        <dbReference type="PIRSR" id="PIRSR600223-1"/>
    </source>
</evidence>
<feature type="domain" description="Peptidase S26" evidence="4">
    <location>
        <begin position="16"/>
        <end position="105"/>
    </location>
</feature>
<dbReference type="OrthoDB" id="5518017at2"/>
<dbReference type="CDD" id="cd06462">
    <property type="entry name" value="Peptidase_S24_S26"/>
    <property type="match status" value="1"/>
</dbReference>
<feature type="active site" evidence="3">
    <location>
        <position position="97"/>
    </location>
</feature>
<accession>A0A562UQV7</accession>
<dbReference type="InterPro" id="IPR000223">
    <property type="entry name" value="Pept_S26A_signal_pept_1"/>
</dbReference>
<name>A0A562UQV7_9ACTN</name>
<evidence type="ECO:0000313" key="5">
    <source>
        <dbReference type="EMBL" id="TWJ07986.1"/>
    </source>
</evidence>
<dbReference type="InterPro" id="IPR036286">
    <property type="entry name" value="LexA/Signal_pep-like_sf"/>
</dbReference>
<gene>
    <name evidence="5" type="ORF">LX16_4769</name>
</gene>
<protein>
    <submittedName>
        <fullName evidence="5">Signal peptidase I/APA family basic amino acid/polyamine antiporter</fullName>
    </submittedName>
</protein>
<evidence type="ECO:0000256" key="2">
    <source>
        <dbReference type="ARBA" id="ARBA00009370"/>
    </source>
</evidence>
<dbReference type="RefSeq" id="WP_147143461.1">
    <property type="nucleotide sequence ID" value="NZ_BAABIJ010000005.1"/>
</dbReference>
<dbReference type="GO" id="GO:0004252">
    <property type="term" value="F:serine-type endopeptidase activity"/>
    <property type="evidence" value="ECO:0007669"/>
    <property type="project" value="InterPro"/>
</dbReference>
<dbReference type="Proteomes" id="UP000321617">
    <property type="component" value="Unassembled WGS sequence"/>
</dbReference>
<dbReference type="GO" id="GO:0005886">
    <property type="term" value="C:plasma membrane"/>
    <property type="evidence" value="ECO:0007669"/>
    <property type="project" value="UniProtKB-SubCell"/>
</dbReference>
<comment type="similarity">
    <text evidence="2">Belongs to the peptidase S26 family.</text>
</comment>
<dbReference type="PANTHER" id="PTHR43390:SF1">
    <property type="entry name" value="CHLOROPLAST PROCESSING PEPTIDASE"/>
    <property type="match status" value="1"/>
</dbReference>
<dbReference type="AlphaFoldDB" id="A0A562UQV7"/>
<evidence type="ECO:0000259" key="4">
    <source>
        <dbReference type="Pfam" id="PF10502"/>
    </source>
</evidence>
<reference evidence="5 6" key="1">
    <citation type="journal article" date="2013" name="Stand. Genomic Sci.">
        <title>Genomic Encyclopedia of Type Strains, Phase I: The one thousand microbial genomes (KMG-I) project.</title>
        <authorList>
            <person name="Kyrpides N.C."/>
            <person name="Woyke T."/>
            <person name="Eisen J.A."/>
            <person name="Garrity G."/>
            <person name="Lilburn T.G."/>
            <person name="Beck B.J."/>
            <person name="Whitman W.B."/>
            <person name="Hugenholtz P."/>
            <person name="Klenk H.P."/>
        </authorList>
    </citation>
    <scope>NUCLEOTIDE SEQUENCE [LARGE SCALE GENOMIC DNA]</scope>
    <source>
        <strain evidence="5 6">DSM 45044</strain>
    </source>
</reference>
<dbReference type="InterPro" id="IPR019533">
    <property type="entry name" value="Peptidase_S26"/>
</dbReference>
<dbReference type="SUPFAM" id="SSF51306">
    <property type="entry name" value="LexA/Signal peptidase"/>
    <property type="match status" value="1"/>
</dbReference>
<dbReference type="GO" id="GO:0006465">
    <property type="term" value="P:signal peptide processing"/>
    <property type="evidence" value="ECO:0007669"/>
    <property type="project" value="InterPro"/>
</dbReference>
<evidence type="ECO:0000256" key="1">
    <source>
        <dbReference type="ARBA" id="ARBA00004401"/>
    </source>
</evidence>
<evidence type="ECO:0000313" key="6">
    <source>
        <dbReference type="Proteomes" id="UP000321617"/>
    </source>
</evidence>
<dbReference type="PANTHER" id="PTHR43390">
    <property type="entry name" value="SIGNAL PEPTIDASE I"/>
    <property type="match status" value="1"/>
</dbReference>
<proteinExistence type="inferred from homology"/>
<dbReference type="PRINTS" id="PR00727">
    <property type="entry name" value="LEADERPTASE"/>
</dbReference>
<sequence>MTHPRTARRVGLLATGAAVAVAAGVAAYVRRQYVAITVEGMSMSPALYPGDKVLVRRGIRGIRPGRIVVLARPRSGEGWRRLAPAGRDLDATSWYIKRVVAVSGQPYPEVMKREGVVPSGHVVVIGDHPHSEDSKQHGPCPVDQILGVQVRKLSMTDPAAAAVPDLGAVVFDDDAVVLSEDDIRAADPTRREGA</sequence>
<comment type="caution">
    <text evidence="5">The sequence shown here is derived from an EMBL/GenBank/DDBJ whole genome shotgun (WGS) entry which is preliminary data.</text>
</comment>
<dbReference type="Pfam" id="PF10502">
    <property type="entry name" value="Peptidase_S26"/>
    <property type="match status" value="2"/>
</dbReference>
<feature type="domain" description="Peptidase S26" evidence="4">
    <location>
        <begin position="112"/>
        <end position="149"/>
    </location>
</feature>
<feature type="active site" evidence="3">
    <location>
        <position position="42"/>
    </location>
</feature>
<comment type="subcellular location">
    <subcellularLocation>
        <location evidence="1">Cell membrane</location>
        <topology evidence="1">Single-pass type II membrane protein</topology>
    </subcellularLocation>
</comment>
<keyword evidence="6" id="KW-1185">Reference proteome</keyword>